<evidence type="ECO:0000313" key="4">
    <source>
        <dbReference type="EMBL" id="RRJ27012.1"/>
    </source>
</evidence>
<evidence type="ECO:0000313" key="5">
    <source>
        <dbReference type="Proteomes" id="UP000272490"/>
    </source>
</evidence>
<comment type="caution">
    <text evidence="4">The sequence shown here is derived from an EMBL/GenBank/DDBJ whole genome shotgun (WGS) entry which is preliminary data.</text>
</comment>
<accession>A0A3P3R0M0</accession>
<evidence type="ECO:0000256" key="2">
    <source>
        <dbReference type="PROSITE-ProRule" id="PRU00591"/>
    </source>
</evidence>
<dbReference type="PROSITE" id="PS51170">
    <property type="entry name" value="CW"/>
    <property type="match status" value="1"/>
</dbReference>
<keyword evidence="3" id="KW-0732">Signal</keyword>
<keyword evidence="1" id="KW-0677">Repeat</keyword>
<dbReference type="Proteomes" id="UP000272490">
    <property type="component" value="Unassembled WGS sequence"/>
</dbReference>
<sequence>MKKKILLPILTFGLLLVTPLSAYAEGWVKSGSDWTYLDRNNNKITNEWRKGADDKWRYLNDAGVMATNSWVDDDKYYVDDQGLIVEGWRKLKDRGEDYWAYFQVGGKAVKGNWKSINNQYYYFDEDGKMLTGWILDDNYYIKSDGTMVTGWYKLMPPNDEGERRTGPNSSSEEKWFYFTNTGKKFKPVLTNGSKYGEKKIDGVRYAFNENGELVTGWVQISGGSNPTIKNFKYMNEDGTLRTGWYSTEPPEELLGEYNHTVEWFYFSSTGEPVASKNEKLNASDLQKIKGNQYLFNKNGTPVYGIQKVYQGNTYSAYYFGNESQCYLMKGKQTIKDGTGKSEEYFFQTSTGKGLTGTKDHKLYYKGRLVKANESLKYQVFAVPNESGSGNTYYVVNSSGKIVSNGKVKDADKVEYKTNSAGVLVAIDGDTNIKGTFETPQEPEWTNND</sequence>
<protein>
    <recommendedName>
        <fullName evidence="6">Cell wall-binding protein</fullName>
    </recommendedName>
</protein>
<dbReference type="SUPFAM" id="SSF69360">
    <property type="entry name" value="Cell wall binding repeat"/>
    <property type="match status" value="1"/>
</dbReference>
<dbReference type="AlphaFoldDB" id="A0A3P3R0M0"/>
<dbReference type="InterPro" id="IPR018337">
    <property type="entry name" value="Cell_wall/Cho-bd_repeat"/>
</dbReference>
<dbReference type="Gene3D" id="2.10.270.10">
    <property type="entry name" value="Cholin Binding"/>
    <property type="match status" value="3"/>
</dbReference>
<evidence type="ECO:0000256" key="1">
    <source>
        <dbReference type="ARBA" id="ARBA00022737"/>
    </source>
</evidence>
<dbReference type="Gene3D" id="2.10.270.20">
    <property type="match status" value="1"/>
</dbReference>
<evidence type="ECO:0000256" key="3">
    <source>
        <dbReference type="SAM" id="SignalP"/>
    </source>
</evidence>
<dbReference type="Pfam" id="PF19085">
    <property type="entry name" value="Choline_bind_2"/>
    <property type="match status" value="1"/>
</dbReference>
<feature type="repeat" description="Cell wall-binding" evidence="2">
    <location>
        <begin position="110"/>
        <end position="129"/>
    </location>
</feature>
<name>A0A3P3R0M0_9FIRM</name>
<proteinExistence type="predicted"/>
<reference evidence="4 5" key="1">
    <citation type="submission" date="2018-11" db="EMBL/GenBank/DDBJ databases">
        <title>Genome sequencing of Lachnoanaerobaculum sp. KCOM 2030 (= ChDC B114).</title>
        <authorList>
            <person name="Kook J.-K."/>
            <person name="Park S.-N."/>
            <person name="Lim Y.K."/>
        </authorList>
    </citation>
    <scope>NUCLEOTIDE SEQUENCE [LARGE SCALE GENOMIC DNA]</scope>
    <source>
        <strain evidence="4 5">KCOM 2030</strain>
    </source>
</reference>
<feature type="signal peptide" evidence="3">
    <location>
        <begin position="1"/>
        <end position="24"/>
    </location>
</feature>
<keyword evidence="5" id="KW-1185">Reference proteome</keyword>
<gene>
    <name evidence="4" type="ORF">EHV10_03115</name>
</gene>
<evidence type="ECO:0008006" key="6">
    <source>
        <dbReference type="Google" id="ProtNLM"/>
    </source>
</evidence>
<organism evidence="4 5">
    <name type="scientific">Lachnoanaerobaculum gingivalis</name>
    <dbReference type="NCBI Taxonomy" id="2490855"/>
    <lineage>
        <taxon>Bacteria</taxon>
        <taxon>Bacillati</taxon>
        <taxon>Bacillota</taxon>
        <taxon>Clostridia</taxon>
        <taxon>Lachnospirales</taxon>
        <taxon>Lachnospiraceae</taxon>
        <taxon>Lachnoanaerobaculum</taxon>
    </lineage>
</organism>
<dbReference type="OrthoDB" id="1928263at2"/>
<dbReference type="RefSeq" id="WP_128673367.1">
    <property type="nucleotide sequence ID" value="NZ_RRCO01000001.1"/>
</dbReference>
<dbReference type="EMBL" id="RRCO01000001">
    <property type="protein sequence ID" value="RRJ27012.1"/>
    <property type="molecule type" value="Genomic_DNA"/>
</dbReference>
<feature type="chain" id="PRO_5018235440" description="Cell wall-binding protein" evidence="3">
    <location>
        <begin position="25"/>
        <end position="448"/>
    </location>
</feature>
<dbReference type="Pfam" id="PF19127">
    <property type="entry name" value="Choline_bind_3"/>
    <property type="match status" value="1"/>
</dbReference>